<dbReference type="Pfam" id="PF09273">
    <property type="entry name" value="Rubis-subs-bind"/>
    <property type="match status" value="1"/>
</dbReference>
<dbReference type="RefSeq" id="XP_004352137.1">
    <property type="nucleotide sequence ID" value="XM_004352085.1"/>
</dbReference>
<dbReference type="PANTHER" id="PTHR13271">
    <property type="entry name" value="UNCHARACTERIZED PUTATIVE METHYLTRANSFERASE"/>
    <property type="match status" value="1"/>
</dbReference>
<dbReference type="Gene3D" id="3.90.1410.10">
    <property type="entry name" value="set domain protein methyltransferase, domain 1"/>
    <property type="match status" value="1"/>
</dbReference>
<dbReference type="InterPro" id="IPR001214">
    <property type="entry name" value="SET_dom"/>
</dbReference>
<dbReference type="GeneID" id="14867900"/>
<feature type="domain" description="SET" evidence="5">
    <location>
        <begin position="203"/>
        <end position="306"/>
    </location>
</feature>
<evidence type="ECO:0000256" key="3">
    <source>
        <dbReference type="ARBA" id="ARBA00022691"/>
    </source>
</evidence>
<evidence type="ECO:0000259" key="5">
    <source>
        <dbReference type="PROSITE" id="PS50280"/>
    </source>
</evidence>
<dbReference type="Pfam" id="PF00856">
    <property type="entry name" value="SET"/>
    <property type="match status" value="1"/>
</dbReference>
<dbReference type="GO" id="GO:0016279">
    <property type="term" value="F:protein-lysine N-methyltransferase activity"/>
    <property type="evidence" value="ECO:0007669"/>
    <property type="project" value="TreeGrafter"/>
</dbReference>
<dbReference type="KEGG" id="dfa:DFA_09480"/>
<organism evidence="6 7">
    <name type="scientific">Cavenderia fasciculata</name>
    <name type="common">Slime mold</name>
    <name type="synonym">Dictyostelium fasciculatum</name>
    <dbReference type="NCBI Taxonomy" id="261658"/>
    <lineage>
        <taxon>Eukaryota</taxon>
        <taxon>Amoebozoa</taxon>
        <taxon>Evosea</taxon>
        <taxon>Eumycetozoa</taxon>
        <taxon>Dictyostelia</taxon>
        <taxon>Acytosteliales</taxon>
        <taxon>Cavenderiaceae</taxon>
        <taxon>Cavenderia</taxon>
    </lineage>
</organism>
<dbReference type="InterPro" id="IPR015353">
    <property type="entry name" value="Rubisco_LSMT_subst-bd"/>
</dbReference>
<evidence type="ECO:0000313" key="6">
    <source>
        <dbReference type="EMBL" id="EGG15812.1"/>
    </source>
</evidence>
<dbReference type="CDD" id="cd10527">
    <property type="entry name" value="SET_LSMT"/>
    <property type="match status" value="1"/>
</dbReference>
<evidence type="ECO:0000256" key="1">
    <source>
        <dbReference type="ARBA" id="ARBA00022603"/>
    </source>
</evidence>
<dbReference type="GO" id="GO:0032259">
    <property type="term" value="P:methylation"/>
    <property type="evidence" value="ECO:0007669"/>
    <property type="project" value="UniProtKB-KW"/>
</dbReference>
<dbReference type="Proteomes" id="UP000007797">
    <property type="component" value="Unassembled WGS sequence"/>
</dbReference>
<dbReference type="AlphaFoldDB" id="F4Q7R2"/>
<proteinExistence type="predicted"/>
<dbReference type="PANTHER" id="PTHR13271:SF148">
    <property type="entry name" value="SET DOMAIN-CONTAINING PROTEIN"/>
    <property type="match status" value="1"/>
</dbReference>
<dbReference type="InterPro" id="IPR036464">
    <property type="entry name" value="Rubisco_LSMT_subst-bd_sf"/>
</dbReference>
<keyword evidence="1" id="KW-0489">Methyltransferase</keyword>
<feature type="signal peptide" evidence="4">
    <location>
        <begin position="1"/>
        <end position="23"/>
    </location>
</feature>
<dbReference type="SUPFAM" id="SSF82199">
    <property type="entry name" value="SET domain"/>
    <property type="match status" value="1"/>
</dbReference>
<evidence type="ECO:0000313" key="7">
    <source>
        <dbReference type="Proteomes" id="UP000007797"/>
    </source>
</evidence>
<sequence>MMMIKTIYYYIVLLLLLVTLIKANSNSNNKQQFATKQEYVEHLENLSKQFIHHHAVSIKPINNNEKDNIYYANKERGIFVNEDIKEGSDIVNLQWINIFSLDRIKHETPHLYQLLQENDVSAEIGLAISLMYYRYCKDDTTSEYYQWMNSLPTELNTGLYFNPDEIQLLKGSPAFVHLMLQIDQTREMYQKLNGEMFKDKIFDGCAINWDRYKWAVSIVGSRGIYTELPIDKELEKKKETKEKEEKEEEEESLQQRLTIVLAPFIDYFNHNNDAQATYDFDHESSSIRVSLLKSVKSGEQIFLNYGNQNCDSDFLIDYGFVESNINCVNVLFEELLELIPDNDPKLIEKTTILEEAFSHGQRLKLFSGSLTEELLKISKYLAYKNNGLLEFLKQLINLKIANYPTTVEQDKALVSSASFQSISYRSRLATTMAMHEKVVLHSVLKLIQDKITDSSEPIKSNVKDEL</sequence>
<dbReference type="PROSITE" id="PS50280">
    <property type="entry name" value="SET"/>
    <property type="match status" value="1"/>
</dbReference>
<dbReference type="STRING" id="1054147.F4Q7R2"/>
<dbReference type="InterPro" id="IPR050600">
    <property type="entry name" value="SETD3_SETD6_MTase"/>
</dbReference>
<dbReference type="OMA" id="VESNINC"/>
<evidence type="ECO:0000256" key="4">
    <source>
        <dbReference type="SAM" id="SignalP"/>
    </source>
</evidence>
<keyword evidence="7" id="KW-1185">Reference proteome</keyword>
<name>F4Q7R2_CACFS</name>
<protein>
    <recommendedName>
        <fullName evidence="5">SET domain-containing protein</fullName>
    </recommendedName>
</protein>
<keyword evidence="3" id="KW-0949">S-adenosyl-L-methionine</keyword>
<gene>
    <name evidence="6" type="ORF">DFA_09480</name>
</gene>
<dbReference type="SUPFAM" id="SSF81822">
    <property type="entry name" value="RuBisCo LSMT C-terminal, substrate-binding domain"/>
    <property type="match status" value="1"/>
</dbReference>
<evidence type="ECO:0000256" key="2">
    <source>
        <dbReference type="ARBA" id="ARBA00022679"/>
    </source>
</evidence>
<keyword evidence="4" id="KW-0732">Signal</keyword>
<accession>F4Q7R2</accession>
<dbReference type="InterPro" id="IPR046341">
    <property type="entry name" value="SET_dom_sf"/>
</dbReference>
<feature type="chain" id="PRO_5003316184" description="SET domain-containing protein" evidence="4">
    <location>
        <begin position="24"/>
        <end position="466"/>
    </location>
</feature>
<dbReference type="Gene3D" id="3.90.1420.10">
    <property type="entry name" value="Rubisco LSMT, substrate-binding domain"/>
    <property type="match status" value="1"/>
</dbReference>
<dbReference type="EMBL" id="GL883025">
    <property type="protein sequence ID" value="EGG15812.1"/>
    <property type="molecule type" value="Genomic_DNA"/>
</dbReference>
<keyword evidence="2" id="KW-0808">Transferase</keyword>
<dbReference type="OrthoDB" id="42889at2759"/>
<reference evidence="7" key="1">
    <citation type="journal article" date="2011" name="Genome Res.">
        <title>Phylogeny-wide analysis of social amoeba genomes highlights ancient origins for complex intercellular communication.</title>
        <authorList>
            <person name="Heidel A.J."/>
            <person name="Lawal H.M."/>
            <person name="Felder M."/>
            <person name="Schilde C."/>
            <person name="Helps N.R."/>
            <person name="Tunggal B."/>
            <person name="Rivero F."/>
            <person name="John U."/>
            <person name="Schleicher M."/>
            <person name="Eichinger L."/>
            <person name="Platzer M."/>
            <person name="Noegel A.A."/>
            <person name="Schaap P."/>
            <person name="Gloeckner G."/>
        </authorList>
    </citation>
    <scope>NUCLEOTIDE SEQUENCE [LARGE SCALE GENOMIC DNA]</scope>
    <source>
        <strain evidence="7">SH3</strain>
    </source>
</reference>